<evidence type="ECO:0000256" key="12">
    <source>
        <dbReference type="RuleBase" id="RU004208"/>
    </source>
</evidence>
<dbReference type="PROSITE" id="PS00194">
    <property type="entry name" value="THIOREDOXIN_1"/>
    <property type="match status" value="2"/>
</dbReference>
<feature type="disulfide bond" description="Redox-active" evidence="11">
    <location>
        <begin position="526"/>
        <end position="529"/>
    </location>
</feature>
<dbReference type="InterPro" id="IPR017937">
    <property type="entry name" value="Thioredoxin_CS"/>
</dbReference>
<keyword evidence="10 11" id="KW-0676">Redox-active center</keyword>
<evidence type="ECO:0000256" key="10">
    <source>
        <dbReference type="ARBA" id="ARBA00023284"/>
    </source>
</evidence>
<feature type="signal peptide" evidence="13">
    <location>
        <begin position="1"/>
        <end position="20"/>
    </location>
</feature>
<evidence type="ECO:0000313" key="16">
    <source>
        <dbReference type="Proteomes" id="UP001152747"/>
    </source>
</evidence>
<feature type="domain" description="Thioredoxin" evidence="14">
    <location>
        <begin position="18"/>
        <end position="133"/>
    </location>
</feature>
<accession>A0A9P1IJ10</accession>
<keyword evidence="9 13" id="KW-0413">Isomerase</keyword>
<dbReference type="GO" id="GO:0034976">
    <property type="term" value="P:response to endoplasmic reticulum stress"/>
    <property type="evidence" value="ECO:0007669"/>
    <property type="project" value="TreeGrafter"/>
</dbReference>
<dbReference type="InterPro" id="IPR013766">
    <property type="entry name" value="Thioredoxin_domain"/>
</dbReference>
<dbReference type="CDD" id="cd02961">
    <property type="entry name" value="PDI_a_family"/>
    <property type="match status" value="2"/>
</dbReference>
<dbReference type="NCBIfam" id="TIGR01126">
    <property type="entry name" value="pdi_dom"/>
    <property type="match status" value="3"/>
</dbReference>
<dbReference type="InterPro" id="IPR036249">
    <property type="entry name" value="Thioredoxin-like_sf"/>
</dbReference>
<evidence type="ECO:0000256" key="3">
    <source>
        <dbReference type="ARBA" id="ARBA00006347"/>
    </source>
</evidence>
<dbReference type="PRINTS" id="PR00421">
    <property type="entry name" value="THIOREDOXIN"/>
</dbReference>
<evidence type="ECO:0000256" key="5">
    <source>
        <dbReference type="ARBA" id="ARBA00022729"/>
    </source>
</evidence>
<dbReference type="Pfam" id="PF13848">
    <property type="entry name" value="Thioredoxin_6"/>
    <property type="match status" value="1"/>
</dbReference>
<evidence type="ECO:0000256" key="1">
    <source>
        <dbReference type="ARBA" id="ARBA00001182"/>
    </source>
</evidence>
<dbReference type="AlphaFoldDB" id="A0A9P1IJ10"/>
<evidence type="ECO:0000313" key="15">
    <source>
        <dbReference type="EMBL" id="CAI5444996.1"/>
    </source>
</evidence>
<comment type="caution">
    <text evidence="15">The sequence shown here is derived from an EMBL/GenBank/DDBJ whole genome shotgun (WGS) entry which is preliminary data.</text>
</comment>
<evidence type="ECO:0000256" key="4">
    <source>
        <dbReference type="ARBA" id="ARBA00012723"/>
    </source>
</evidence>
<keyword evidence="5 13" id="KW-0732">Signal</keyword>
<dbReference type="GO" id="GO:0009986">
    <property type="term" value="C:cell surface"/>
    <property type="evidence" value="ECO:0007669"/>
    <property type="project" value="TreeGrafter"/>
</dbReference>
<feature type="domain" description="Thioredoxin" evidence="14">
    <location>
        <begin position="135"/>
        <end position="251"/>
    </location>
</feature>
<dbReference type="Pfam" id="PF00085">
    <property type="entry name" value="Thioredoxin"/>
    <property type="match status" value="3"/>
</dbReference>
<evidence type="ECO:0000256" key="13">
    <source>
        <dbReference type="RuleBase" id="RU361130"/>
    </source>
</evidence>
<dbReference type="Proteomes" id="UP001152747">
    <property type="component" value="Unassembled WGS sequence"/>
</dbReference>
<dbReference type="GO" id="GO:0005788">
    <property type="term" value="C:endoplasmic reticulum lumen"/>
    <property type="evidence" value="ECO:0007669"/>
    <property type="project" value="UniProtKB-SubCell"/>
</dbReference>
<gene>
    <name evidence="15" type="ORF">CAMP_LOCUS7633</name>
</gene>
<dbReference type="PANTHER" id="PTHR18929">
    <property type="entry name" value="PROTEIN DISULFIDE ISOMERASE"/>
    <property type="match status" value="1"/>
</dbReference>
<reference evidence="15" key="1">
    <citation type="submission" date="2022-11" db="EMBL/GenBank/DDBJ databases">
        <authorList>
            <person name="Kikuchi T."/>
        </authorList>
    </citation>
    <scope>NUCLEOTIDE SEQUENCE</scope>
    <source>
        <strain evidence="15">PS1010</strain>
    </source>
</reference>
<dbReference type="InterPro" id="IPR005788">
    <property type="entry name" value="PDI_thioredoxin-like_dom"/>
</dbReference>
<keyword evidence="6" id="KW-0677">Repeat</keyword>
<sequence length="616" mass="69738">MRNFHSVFVLLTILFVSGFAAESEEELNYEMDEGVVVLTDKNFDDFLKKNPSVLVKFYAPWCGHCKTLAPEYEKASGKVSIPLAKVDATVETELGKRFEISGFPTLKFWKDGEGPVDYDGGRDEIGIVTWVESRVDPNYKPPPEEVVTLTTENFDDFIGNNELVLVEFYAPWCGHCKKLAPEYEKAAQELAAKGSKIKLGKVDATIEKDLGTKYGVSGYPTLKVIRNGKRFEYNGPRTSYGIVKYMTEQEQPAAKKLGKLKEIERFMSKDDVTIVGFFATQDSTAFEAFSEAAELLREEFKTMGYTSDPNAFKKYDAKPNDIIIFYPTLFHSKFEPKSRTFNKASATSEDLLAFLREHSAPLVGKMTKKNAATRYSKHPLVVVYYNADFSIQYREGSEYWRQKVLNIAQRYQKDKYRFAVADEEEFAAELAAVGLGDSALEHNVIVFGYDGKKYPMNPEEFDGDLDENLEEFMKRISSGKAKPHVKSAKAPKNEKSALKTVVGDNFNKIVNDESKDVLIEFYAPWCGHCKKFEPIYKDMAEKLLAEKETNLVLAKMDATANDAPTEFAVEGFPTIYFAPSGKKSEPIKYNGNRDPADLRKFMQKHAVKSFQNKKKI</sequence>
<dbReference type="NCBIfam" id="TIGR01130">
    <property type="entry name" value="ER_PDI_fam"/>
    <property type="match status" value="1"/>
</dbReference>
<evidence type="ECO:0000256" key="11">
    <source>
        <dbReference type="PIRSR" id="PIRSR605792-51"/>
    </source>
</evidence>
<evidence type="ECO:0000256" key="2">
    <source>
        <dbReference type="ARBA" id="ARBA00004319"/>
    </source>
</evidence>
<evidence type="ECO:0000256" key="9">
    <source>
        <dbReference type="ARBA" id="ARBA00023235"/>
    </source>
</evidence>
<protein>
    <recommendedName>
        <fullName evidence="4 13">Protein disulfide-isomerase</fullName>
        <ecNumber evidence="4 13">5.3.4.1</ecNumber>
    </recommendedName>
</protein>
<name>A0A9P1IJ10_9PELO</name>
<feature type="disulfide bond" description="Redox-active" evidence="11">
    <location>
        <begin position="173"/>
        <end position="176"/>
    </location>
</feature>
<dbReference type="SUPFAM" id="SSF52833">
    <property type="entry name" value="Thioredoxin-like"/>
    <property type="match status" value="5"/>
</dbReference>
<dbReference type="CDD" id="cd02995">
    <property type="entry name" value="PDI_a_PDI_a'_C"/>
    <property type="match status" value="1"/>
</dbReference>
<dbReference type="FunFam" id="3.40.30.10:FF:000017">
    <property type="entry name" value="Protein disulfide-isomerase A4"/>
    <property type="match status" value="2"/>
</dbReference>
<comment type="subcellular location">
    <subcellularLocation>
        <location evidence="2">Endoplasmic reticulum lumen</location>
    </subcellularLocation>
</comment>
<feature type="domain" description="Thioredoxin" evidence="14">
    <location>
        <begin position="476"/>
        <end position="607"/>
    </location>
</feature>
<evidence type="ECO:0000256" key="8">
    <source>
        <dbReference type="ARBA" id="ARBA00023157"/>
    </source>
</evidence>
<dbReference type="InterPro" id="IPR005792">
    <property type="entry name" value="Prot_disulphide_isomerase"/>
</dbReference>
<dbReference type="EMBL" id="CANHGI010000003">
    <property type="protein sequence ID" value="CAI5444996.1"/>
    <property type="molecule type" value="Genomic_DNA"/>
</dbReference>
<dbReference type="GO" id="GO:0003756">
    <property type="term" value="F:protein disulfide isomerase activity"/>
    <property type="evidence" value="ECO:0007669"/>
    <property type="project" value="UniProtKB-EC"/>
</dbReference>
<dbReference type="EC" id="5.3.4.1" evidence="4 13"/>
<feature type="chain" id="PRO_5040547269" description="Protein disulfide-isomerase" evidence="13">
    <location>
        <begin position="21"/>
        <end position="616"/>
    </location>
</feature>
<comment type="catalytic activity">
    <reaction evidence="1 13">
        <text>Catalyzes the rearrangement of -S-S- bonds in proteins.</text>
        <dbReference type="EC" id="5.3.4.1"/>
    </reaction>
</comment>
<dbReference type="FunFam" id="3.40.30.10:FF:000403">
    <property type="entry name" value="Protein disulfide-isomerase A4"/>
    <property type="match status" value="1"/>
</dbReference>
<evidence type="ECO:0000256" key="6">
    <source>
        <dbReference type="ARBA" id="ARBA00022737"/>
    </source>
</evidence>
<evidence type="ECO:0000259" key="14">
    <source>
        <dbReference type="PROSITE" id="PS51352"/>
    </source>
</evidence>
<evidence type="ECO:0000256" key="7">
    <source>
        <dbReference type="ARBA" id="ARBA00022824"/>
    </source>
</evidence>
<dbReference type="Gene3D" id="3.40.30.10">
    <property type="entry name" value="Glutaredoxin"/>
    <property type="match status" value="5"/>
</dbReference>
<keyword evidence="16" id="KW-1185">Reference proteome</keyword>
<dbReference type="OrthoDB" id="427280at2759"/>
<proteinExistence type="inferred from homology"/>
<organism evidence="15 16">
    <name type="scientific">Caenorhabditis angaria</name>
    <dbReference type="NCBI Taxonomy" id="860376"/>
    <lineage>
        <taxon>Eukaryota</taxon>
        <taxon>Metazoa</taxon>
        <taxon>Ecdysozoa</taxon>
        <taxon>Nematoda</taxon>
        <taxon>Chromadorea</taxon>
        <taxon>Rhabditida</taxon>
        <taxon>Rhabditina</taxon>
        <taxon>Rhabditomorpha</taxon>
        <taxon>Rhabditoidea</taxon>
        <taxon>Rhabditidae</taxon>
        <taxon>Peloderinae</taxon>
        <taxon>Caenorhabditis</taxon>
    </lineage>
</organism>
<keyword evidence="7" id="KW-0256">Endoplasmic reticulum</keyword>
<keyword evidence="8 11" id="KW-1015">Disulfide bond</keyword>
<dbReference type="PROSITE" id="PS51352">
    <property type="entry name" value="THIOREDOXIN_2"/>
    <property type="match status" value="3"/>
</dbReference>
<dbReference type="GO" id="GO:0006457">
    <property type="term" value="P:protein folding"/>
    <property type="evidence" value="ECO:0007669"/>
    <property type="project" value="TreeGrafter"/>
</dbReference>
<comment type="similarity">
    <text evidence="3 12">Belongs to the protein disulfide isomerase family.</text>
</comment>
<dbReference type="PANTHER" id="PTHR18929:SF210">
    <property type="entry name" value="PROTEIN DISULFIDE-ISOMERASE A4"/>
    <property type="match status" value="1"/>
</dbReference>